<organism evidence="1 2">
    <name type="scientific">Amycolatopsis speibonae</name>
    <dbReference type="NCBI Taxonomy" id="1450224"/>
    <lineage>
        <taxon>Bacteria</taxon>
        <taxon>Bacillati</taxon>
        <taxon>Actinomycetota</taxon>
        <taxon>Actinomycetes</taxon>
        <taxon>Pseudonocardiales</taxon>
        <taxon>Pseudonocardiaceae</taxon>
        <taxon>Amycolatopsis</taxon>
    </lineage>
</organism>
<gene>
    <name evidence="1" type="ORF">ACFOSH_02590</name>
</gene>
<sequence length="106" mass="11251">MRTTLTRRLLIPVAITGDITGTPGRPGKVGVGYAKFSGCPVTISMGRENSVGARFPWNETRTIAAGGGWFGPVWDSWLDNKPIRPYVWVAGAANPIYGAPVTASSC</sequence>
<name>A0ABV7NRA9_9PSEU</name>
<dbReference type="RefSeq" id="WP_378236970.1">
    <property type="nucleotide sequence ID" value="NZ_JBHRWK010000005.1"/>
</dbReference>
<proteinExistence type="predicted"/>
<keyword evidence="2" id="KW-1185">Reference proteome</keyword>
<evidence type="ECO:0000313" key="1">
    <source>
        <dbReference type="EMBL" id="MFC3448307.1"/>
    </source>
</evidence>
<comment type="caution">
    <text evidence="1">The sequence shown here is derived from an EMBL/GenBank/DDBJ whole genome shotgun (WGS) entry which is preliminary data.</text>
</comment>
<dbReference type="EMBL" id="JBHRWK010000005">
    <property type="protein sequence ID" value="MFC3448307.1"/>
    <property type="molecule type" value="Genomic_DNA"/>
</dbReference>
<reference evidence="2" key="1">
    <citation type="journal article" date="2019" name="Int. J. Syst. Evol. Microbiol.">
        <title>The Global Catalogue of Microorganisms (GCM) 10K type strain sequencing project: providing services to taxonomists for standard genome sequencing and annotation.</title>
        <authorList>
            <consortium name="The Broad Institute Genomics Platform"/>
            <consortium name="The Broad Institute Genome Sequencing Center for Infectious Disease"/>
            <person name="Wu L."/>
            <person name="Ma J."/>
        </authorList>
    </citation>
    <scope>NUCLEOTIDE SEQUENCE [LARGE SCALE GENOMIC DNA]</scope>
    <source>
        <strain evidence="2">CGMCC 4.7676</strain>
    </source>
</reference>
<accession>A0ABV7NRA9</accession>
<dbReference type="Proteomes" id="UP001595645">
    <property type="component" value="Unassembled WGS sequence"/>
</dbReference>
<protein>
    <submittedName>
        <fullName evidence="1">Uncharacterized protein</fullName>
    </submittedName>
</protein>
<evidence type="ECO:0000313" key="2">
    <source>
        <dbReference type="Proteomes" id="UP001595645"/>
    </source>
</evidence>